<dbReference type="GO" id="GO:0008671">
    <property type="term" value="F:2-dehydro-3-deoxygalactonokinase activity"/>
    <property type="evidence" value="ECO:0007669"/>
    <property type="project" value="InterPro"/>
</dbReference>
<keyword evidence="2" id="KW-0418">Kinase</keyword>
<geneLocation type="plasmid" evidence="3">
    <name>pcar9p</name>
</geneLocation>
<name>A0A2K4XFZ8_PSEVC</name>
<dbReference type="Proteomes" id="UP000238288">
    <property type="component" value="Plasmid PCAR9p"/>
</dbReference>
<evidence type="ECO:0000313" key="2">
    <source>
        <dbReference type="EMBL" id="SOU43237.1"/>
    </source>
</evidence>
<dbReference type="GO" id="GO:0034194">
    <property type="term" value="P:D-galactonate catabolic process"/>
    <property type="evidence" value="ECO:0007669"/>
    <property type="project" value="InterPro"/>
</dbReference>
<dbReference type="Gene3D" id="3.30.420.310">
    <property type="entry name" value="2-keto-3-deoxy-galactonokinase, C-terminal domain"/>
    <property type="match status" value="1"/>
</dbReference>
<dbReference type="Pfam" id="PF05035">
    <property type="entry name" value="DGOK"/>
    <property type="match status" value="1"/>
</dbReference>
<dbReference type="Proteomes" id="UP000615003">
    <property type="component" value="Unassembled WGS sequence"/>
</dbReference>
<reference evidence="2 3" key="2">
    <citation type="submission" date="2017-11" db="EMBL/GenBank/DDBJ databases">
        <authorList>
            <person name="Han C.G."/>
        </authorList>
    </citation>
    <scope>NUCLEOTIDE SEQUENCE [LARGE SCALE GENOMIC DNA]</scope>
    <source>
        <strain evidence="3">ATCC 43555</strain>
        <strain evidence="2">ATCC43555</strain>
        <plasmid evidence="3">Plasmid pcar9p</plasmid>
    </source>
</reference>
<organism evidence="2 3">
    <name type="scientific">Pseudoalteromonas carrageenovora IAM 12662</name>
    <dbReference type="NCBI Taxonomy" id="1314868"/>
    <lineage>
        <taxon>Bacteria</taxon>
        <taxon>Pseudomonadati</taxon>
        <taxon>Pseudomonadota</taxon>
        <taxon>Gammaproteobacteria</taxon>
        <taxon>Alteromonadales</taxon>
        <taxon>Pseudoalteromonadaceae</taxon>
        <taxon>Pseudoalteromonas</taxon>
    </lineage>
</organism>
<dbReference type="EMBL" id="LT965930">
    <property type="protein sequence ID" value="SOU43237.1"/>
    <property type="molecule type" value="Genomic_DNA"/>
</dbReference>
<accession>A0A2K4XFZ8</accession>
<evidence type="ECO:0000313" key="4">
    <source>
        <dbReference type="Proteomes" id="UP000615003"/>
    </source>
</evidence>
<dbReference type="InterPro" id="IPR007729">
    <property type="entry name" value="DGOK"/>
</dbReference>
<dbReference type="AlphaFoldDB" id="A0A2K4XFZ8"/>
<dbReference type="GeneID" id="93665931"/>
<dbReference type="CDD" id="cd24012">
    <property type="entry name" value="ASKHA_NBD_KDGal-kinase"/>
    <property type="match status" value="1"/>
</dbReference>
<dbReference type="Gene3D" id="3.30.420.300">
    <property type="entry name" value="2-keto-3-deoxy-galactonokinase, substrate binding domain"/>
    <property type="match status" value="1"/>
</dbReference>
<sequence length="335" mass="36037">MNNSNSNLPALIVVDWGSSNFRAFLINNEGAILDTVNGDLGVLNIKNGCIETVLLGYISPWIADKKLPIMMAGMVGGAIGWQDTGYVNAPCTSADMANNLQLAKNKSNLDIRIVPGVKYVMENNVCDVMRGEEVQVFGAVLAVEKQSGELSNKTLSETMFCLPGTHSKWVEVAKDTQQKTVITSLSTFMTGEMFNLLSKHSILSDGLDSLDITQTDIPSFIKGVGVSQTQTSLLSALFSARTLKLDKQLLAEHVPSYLSGLLIGAELAGIKTQLNDIKHVYLIGNSSLNTLYCEALKELGFTSSILSSATASTIGMFTLAVKAGFITDKESQKCH</sequence>
<dbReference type="RefSeq" id="WP_104644218.1">
    <property type="nucleotide sequence ID" value="NZ_AQGW01000016.1"/>
</dbReference>
<keyword evidence="4" id="KW-1185">Reference proteome</keyword>
<reference evidence="1 4" key="1">
    <citation type="submission" date="2015-06" db="EMBL/GenBank/DDBJ databases">
        <title>Genome sequence of Pseudoalteromonas carrageenovora.</title>
        <authorList>
            <person name="Xie B.-B."/>
            <person name="Rong J.-C."/>
            <person name="Qin Q.-L."/>
            <person name="Zhang Y.-Z."/>
        </authorList>
    </citation>
    <scope>NUCLEOTIDE SEQUENCE [LARGE SCALE GENOMIC DNA]</scope>
    <source>
        <strain evidence="1 4">IAM 12662</strain>
    </source>
</reference>
<proteinExistence type="predicted"/>
<keyword evidence="2" id="KW-0614">Plasmid</keyword>
<evidence type="ECO:0000313" key="3">
    <source>
        <dbReference type="Proteomes" id="UP000238288"/>
    </source>
</evidence>
<protein>
    <submittedName>
        <fullName evidence="1">2-dehydro-3-deoxygalactonokinase</fullName>
    </submittedName>
    <submittedName>
        <fullName evidence="2">2-keto-3-deoxy-D-galactonate kinase</fullName>
    </submittedName>
</protein>
<geneLocation type="plasmid" evidence="2">
    <name>PCAR9p</name>
</geneLocation>
<gene>
    <name evidence="2" type="primary">dauC</name>
    <name evidence="1" type="synonym">dgoK</name>
    <name evidence="2" type="ORF">PCAR9_P0042</name>
    <name evidence="1" type="ORF">PCARR_a3525</name>
</gene>
<dbReference type="InterPro" id="IPR042258">
    <property type="entry name" value="DGOK_N"/>
</dbReference>
<dbReference type="EMBL" id="AQGW01000016">
    <property type="protein sequence ID" value="MBE0381717.1"/>
    <property type="molecule type" value="Genomic_DNA"/>
</dbReference>
<evidence type="ECO:0000313" key="1">
    <source>
        <dbReference type="EMBL" id="MBE0381717.1"/>
    </source>
</evidence>
<dbReference type="OrthoDB" id="256574at2"/>
<dbReference type="InterPro" id="IPR042257">
    <property type="entry name" value="DGOK_C"/>
</dbReference>
<keyword evidence="2" id="KW-0808">Transferase</keyword>